<dbReference type="AlphaFoldDB" id="A0A8F5VNH9"/>
<dbReference type="Proteomes" id="UP000694228">
    <property type="component" value="Chromosome"/>
</dbReference>
<dbReference type="EMBL" id="CP077107">
    <property type="protein sequence ID" value="QXO96049.1"/>
    <property type="molecule type" value="Genomic_DNA"/>
</dbReference>
<accession>A0A8F5VNH9</accession>
<reference evidence="1 2" key="1">
    <citation type="submission" date="2021-06" db="EMBL/GenBank/DDBJ databases">
        <title>Complete genome sequence of the secondary alcohol utilizing methanogen Methanospirillum hungatei strain GP1.</title>
        <authorList>
            <person name="Day L.A."/>
            <person name="Costa K.C."/>
        </authorList>
    </citation>
    <scope>NUCLEOTIDE SEQUENCE [LARGE SCALE GENOMIC DNA]</scope>
    <source>
        <strain evidence="1 2">GP1</strain>
    </source>
</reference>
<gene>
    <name evidence="1" type="ORF">KSK55_06680</name>
</gene>
<evidence type="ECO:0000313" key="2">
    <source>
        <dbReference type="Proteomes" id="UP000694228"/>
    </source>
</evidence>
<evidence type="ECO:0000313" key="1">
    <source>
        <dbReference type="EMBL" id="QXO96049.1"/>
    </source>
</evidence>
<name>A0A8F5VNH9_METHU</name>
<organism evidence="1 2">
    <name type="scientific">Methanospirillum hungatei</name>
    <dbReference type="NCBI Taxonomy" id="2203"/>
    <lineage>
        <taxon>Archaea</taxon>
        <taxon>Methanobacteriati</taxon>
        <taxon>Methanobacteriota</taxon>
        <taxon>Stenosarchaea group</taxon>
        <taxon>Methanomicrobia</taxon>
        <taxon>Methanomicrobiales</taxon>
        <taxon>Methanospirillaceae</taxon>
        <taxon>Methanospirillum</taxon>
    </lineage>
</organism>
<sequence length="107" mass="12165">MRVSPILLCISVEVLMNIIWSDLTAEVTAGVTALPQLADNMDRSERIRSYLELNIDVMIADKVSSFRITILDPSPWGILRMFRMDMGVHDNFFPIWIACNDLFNSSS</sequence>
<dbReference type="OrthoDB" id="375297at2157"/>
<proteinExistence type="predicted"/>
<protein>
    <submittedName>
        <fullName evidence="1">Uncharacterized protein</fullName>
    </submittedName>
</protein>